<proteinExistence type="predicted"/>
<evidence type="ECO:0000313" key="2">
    <source>
        <dbReference type="EMBL" id="MCB5226242.1"/>
    </source>
</evidence>
<reference evidence="2 3" key="1">
    <citation type="submission" date="2021-10" db="EMBL/GenBank/DDBJ databases">
        <title>Alishewanella koreense sp. nov. isolated from seawater of southwestern coast in South Korea and the proposal for the reclassification of Rheinheimera perlucida and Rheinheimera tuosuensis as Arsukibacterium perlucida and Arsukibacterium tuosuensis.</title>
        <authorList>
            <person name="Kim K.H."/>
            <person name="Ruan W."/>
            <person name="Kim K.R."/>
            <person name="Baek J.H."/>
            <person name="Jeon C.O."/>
        </authorList>
    </citation>
    <scope>NUCLEOTIDE SEQUENCE [LARGE SCALE GENOMIC DNA]</scope>
    <source>
        <strain evidence="2 3">16-MA</strain>
    </source>
</reference>
<evidence type="ECO:0000256" key="1">
    <source>
        <dbReference type="SAM" id="Coils"/>
    </source>
</evidence>
<accession>A0ABS8C1M7</accession>
<keyword evidence="3" id="KW-1185">Reference proteome</keyword>
<keyword evidence="1" id="KW-0175">Coiled coil</keyword>
<name>A0ABS8C1M7_9ALTE</name>
<dbReference type="RefSeq" id="WP_226750328.1">
    <property type="nucleotide sequence ID" value="NZ_JAEINI020000002.1"/>
</dbReference>
<gene>
    <name evidence="2" type="ORF">JAO78_005370</name>
</gene>
<sequence>MENYFYCQKNTMEKAGSRARGDRLQGLYQICETQKTVGTVRLEGYVNALHESDKLDAIHLRDMALYMQRLETERDALKSQVAAFDNLLHTVANQYDGNDTTEWSIGANHVFKLFTKEICSIQNKLRQRAKQATGTWLKDSNTHCNGKAKGGE</sequence>
<evidence type="ECO:0000313" key="3">
    <source>
        <dbReference type="Proteomes" id="UP000633814"/>
    </source>
</evidence>
<dbReference type="Proteomes" id="UP000633814">
    <property type="component" value="Unassembled WGS sequence"/>
</dbReference>
<comment type="caution">
    <text evidence="2">The sequence shown here is derived from an EMBL/GenBank/DDBJ whole genome shotgun (WGS) entry which is preliminary data.</text>
</comment>
<organism evidence="2 3">
    <name type="scientific">Alishewanella maricola</name>
    <dbReference type="NCBI Taxonomy" id="2795740"/>
    <lineage>
        <taxon>Bacteria</taxon>
        <taxon>Pseudomonadati</taxon>
        <taxon>Pseudomonadota</taxon>
        <taxon>Gammaproteobacteria</taxon>
        <taxon>Alteromonadales</taxon>
        <taxon>Alteromonadaceae</taxon>
        <taxon>Alishewanella</taxon>
    </lineage>
</organism>
<dbReference type="EMBL" id="JAEINI020000002">
    <property type="protein sequence ID" value="MCB5226242.1"/>
    <property type="molecule type" value="Genomic_DNA"/>
</dbReference>
<feature type="coiled-coil region" evidence="1">
    <location>
        <begin position="60"/>
        <end position="87"/>
    </location>
</feature>
<protein>
    <submittedName>
        <fullName evidence="2">Uncharacterized protein</fullName>
    </submittedName>
</protein>